<dbReference type="SUPFAM" id="SSF53474">
    <property type="entry name" value="alpha/beta-Hydrolases"/>
    <property type="match status" value="1"/>
</dbReference>
<dbReference type="GO" id="GO:0052689">
    <property type="term" value="F:carboxylic ester hydrolase activity"/>
    <property type="evidence" value="ECO:0007669"/>
    <property type="project" value="UniProtKB-KW"/>
</dbReference>
<evidence type="ECO:0000259" key="7">
    <source>
        <dbReference type="Pfam" id="PF00135"/>
    </source>
</evidence>
<accession>A0AA38I9Q3</accession>
<dbReference type="InterPro" id="IPR029058">
    <property type="entry name" value="AB_hydrolase_fold"/>
</dbReference>
<name>A0AA38I9Q3_9CUCU</name>
<keyword evidence="9" id="KW-1185">Reference proteome</keyword>
<evidence type="ECO:0000256" key="6">
    <source>
        <dbReference type="RuleBase" id="RU361235"/>
    </source>
</evidence>
<dbReference type="PROSITE" id="PS00122">
    <property type="entry name" value="CARBOXYLESTERASE_B_1"/>
    <property type="match status" value="1"/>
</dbReference>
<feature type="domain" description="Carboxylesterase type B" evidence="7">
    <location>
        <begin position="45"/>
        <end position="507"/>
    </location>
</feature>
<evidence type="ECO:0000256" key="3">
    <source>
        <dbReference type="ARBA" id="ARBA00022801"/>
    </source>
</evidence>
<proteinExistence type="inferred from homology"/>
<dbReference type="AlphaFoldDB" id="A0AA38I9Q3"/>
<dbReference type="InterPro" id="IPR002018">
    <property type="entry name" value="CarbesteraseB"/>
</dbReference>
<dbReference type="EMBL" id="JALNTZ010000005">
    <property type="protein sequence ID" value="KAJ3652350.1"/>
    <property type="molecule type" value="Genomic_DNA"/>
</dbReference>
<evidence type="ECO:0000256" key="5">
    <source>
        <dbReference type="ARBA" id="ARBA00023180"/>
    </source>
</evidence>
<dbReference type="InterPro" id="IPR050309">
    <property type="entry name" value="Type-B_Carboxylest/Lipase"/>
</dbReference>
<gene>
    <name evidence="8" type="ORF">Zmor_018325</name>
</gene>
<dbReference type="Proteomes" id="UP001168821">
    <property type="component" value="Unassembled WGS sequence"/>
</dbReference>
<dbReference type="EC" id="3.1.1.-" evidence="6"/>
<keyword evidence="5" id="KW-0325">Glycoprotein</keyword>
<keyword evidence="2" id="KW-0719">Serine esterase</keyword>
<evidence type="ECO:0000256" key="2">
    <source>
        <dbReference type="ARBA" id="ARBA00022487"/>
    </source>
</evidence>
<comment type="caution">
    <text evidence="8">The sequence shown here is derived from an EMBL/GenBank/DDBJ whole genome shotgun (WGS) entry which is preliminary data.</text>
</comment>
<dbReference type="PANTHER" id="PTHR11559">
    <property type="entry name" value="CARBOXYLESTERASE"/>
    <property type="match status" value="1"/>
</dbReference>
<dbReference type="Pfam" id="PF00135">
    <property type="entry name" value="COesterase"/>
    <property type="match status" value="1"/>
</dbReference>
<keyword evidence="4" id="KW-1015">Disulfide bond</keyword>
<organism evidence="8 9">
    <name type="scientific">Zophobas morio</name>
    <dbReference type="NCBI Taxonomy" id="2755281"/>
    <lineage>
        <taxon>Eukaryota</taxon>
        <taxon>Metazoa</taxon>
        <taxon>Ecdysozoa</taxon>
        <taxon>Arthropoda</taxon>
        <taxon>Hexapoda</taxon>
        <taxon>Insecta</taxon>
        <taxon>Pterygota</taxon>
        <taxon>Neoptera</taxon>
        <taxon>Endopterygota</taxon>
        <taxon>Coleoptera</taxon>
        <taxon>Polyphaga</taxon>
        <taxon>Cucujiformia</taxon>
        <taxon>Tenebrionidae</taxon>
        <taxon>Zophobas</taxon>
    </lineage>
</organism>
<dbReference type="Gene3D" id="3.40.50.1820">
    <property type="entry name" value="alpha/beta hydrolase"/>
    <property type="match status" value="1"/>
</dbReference>
<comment type="similarity">
    <text evidence="1 6">Belongs to the type-B carboxylesterase/lipase family.</text>
</comment>
<dbReference type="PROSITE" id="PS00941">
    <property type="entry name" value="CARBOXYLESTERASE_B_2"/>
    <property type="match status" value="1"/>
</dbReference>
<keyword evidence="3 6" id="KW-0378">Hydrolase</keyword>
<dbReference type="InterPro" id="IPR019819">
    <property type="entry name" value="Carboxylesterase_B_CS"/>
</dbReference>
<dbReference type="InterPro" id="IPR019826">
    <property type="entry name" value="Carboxylesterase_B_AS"/>
</dbReference>
<protein>
    <recommendedName>
        <fullName evidence="6">Carboxylic ester hydrolase</fullName>
        <ecNumber evidence="6">3.1.1.-</ecNumber>
    </recommendedName>
</protein>
<reference evidence="8" key="1">
    <citation type="journal article" date="2023" name="G3 (Bethesda)">
        <title>Whole genome assemblies of Zophobas morio and Tenebrio molitor.</title>
        <authorList>
            <person name="Kaur S."/>
            <person name="Stinson S.A."/>
            <person name="diCenzo G.C."/>
        </authorList>
    </citation>
    <scope>NUCLEOTIDE SEQUENCE</scope>
    <source>
        <strain evidence="8">QUZm001</strain>
    </source>
</reference>
<evidence type="ECO:0000313" key="8">
    <source>
        <dbReference type="EMBL" id="KAJ3652350.1"/>
    </source>
</evidence>
<sequence>MTTTTHFQRAPNVVSTVRFSGARYQPKEICGSAEPDDSGVFPITIWSGVYDATNDGPACPQPPNPGITFPTSEDCLYLNVYTPKLPSKQEKVKLPVIIYLHGGGFIIGTARSDVFGPQFLLDEDIVLVVVNYRLATFGFISVNENVPGNNGLKDQVVAMKWTKKYISAFGGDPNSITLFGFSAGSCSANLHLVSPMSRNLFNKAIISSCSVLGPLPLPSHQLDLARKQARLVGCPDDNPEEILSCLRTKSADEIVNTFPQFNEFANNPTLIWLPVIEKDYGQKRFLTEHPIKSVVKHRFQDVPILSGIVKDEFADNAAVIINNPSLLKELDDNFDKWGPVIFMYERGTNRSKEISRQVRKFYLGDGPLNNASLHGLENAFMDALIGFATNRLVGLFSLYGRRKVYYYEFTYHELNNTDLVMHGTDQLYLFYTPALAAVYPSLPNLNVSNKMVHLWSNFAKFGNPNGAGDNNGIVDWKPYNRVTKKYLDIGDNFVLRNNLRQERYAFWRKLYPIDIRLKH</sequence>
<evidence type="ECO:0000256" key="4">
    <source>
        <dbReference type="ARBA" id="ARBA00023157"/>
    </source>
</evidence>
<evidence type="ECO:0000313" key="9">
    <source>
        <dbReference type="Proteomes" id="UP001168821"/>
    </source>
</evidence>
<evidence type="ECO:0000256" key="1">
    <source>
        <dbReference type="ARBA" id="ARBA00005964"/>
    </source>
</evidence>